<keyword evidence="3" id="KW-0813">Transport</keyword>
<evidence type="ECO:0000313" key="10">
    <source>
        <dbReference type="Proteomes" id="UP000515823"/>
    </source>
</evidence>
<dbReference type="RefSeq" id="WP_249301115.1">
    <property type="nucleotide sequence ID" value="NZ_CP060634.1"/>
</dbReference>
<dbReference type="InterPro" id="IPR011606">
    <property type="entry name" value="Brnchd-chn_aa_trnsp_permease"/>
</dbReference>
<evidence type="ECO:0000256" key="3">
    <source>
        <dbReference type="ARBA" id="ARBA00022448"/>
    </source>
</evidence>
<evidence type="ECO:0000256" key="2">
    <source>
        <dbReference type="ARBA" id="ARBA00010735"/>
    </source>
</evidence>
<dbReference type="AlphaFoldDB" id="A0A7G9G1B6"/>
<name>A0A7G9G1B6_9FIRM</name>
<feature type="transmembrane region" description="Helical" evidence="8">
    <location>
        <begin position="65"/>
        <end position="83"/>
    </location>
</feature>
<dbReference type="Proteomes" id="UP000515823">
    <property type="component" value="Chromosome"/>
</dbReference>
<dbReference type="PANTHER" id="PTHR34979">
    <property type="entry name" value="INNER MEMBRANE PROTEIN YGAZ"/>
    <property type="match status" value="1"/>
</dbReference>
<keyword evidence="10" id="KW-1185">Reference proteome</keyword>
<organism evidence="9 10">
    <name type="scientific">Qiania dongpingensis</name>
    <dbReference type="NCBI Taxonomy" id="2763669"/>
    <lineage>
        <taxon>Bacteria</taxon>
        <taxon>Bacillati</taxon>
        <taxon>Bacillota</taxon>
        <taxon>Clostridia</taxon>
        <taxon>Lachnospirales</taxon>
        <taxon>Lachnospiraceae</taxon>
        <taxon>Qiania</taxon>
    </lineage>
</organism>
<feature type="transmembrane region" description="Helical" evidence="8">
    <location>
        <begin position="12"/>
        <end position="32"/>
    </location>
</feature>
<evidence type="ECO:0000256" key="6">
    <source>
        <dbReference type="ARBA" id="ARBA00022989"/>
    </source>
</evidence>
<dbReference type="EMBL" id="CP060634">
    <property type="protein sequence ID" value="QNM04598.1"/>
    <property type="molecule type" value="Genomic_DNA"/>
</dbReference>
<accession>A0A7G9G1B6</accession>
<keyword evidence="6 8" id="KW-1133">Transmembrane helix</keyword>
<keyword evidence="5 8" id="KW-0812">Transmembrane</keyword>
<evidence type="ECO:0000313" key="9">
    <source>
        <dbReference type="EMBL" id="QNM04598.1"/>
    </source>
</evidence>
<keyword evidence="7 8" id="KW-0472">Membrane</keyword>
<proteinExistence type="inferred from homology"/>
<feature type="transmembrane region" description="Helical" evidence="8">
    <location>
        <begin position="186"/>
        <end position="215"/>
    </location>
</feature>
<dbReference type="KEGG" id="qdo:H9Q78_08935"/>
<reference evidence="9 10" key="1">
    <citation type="submission" date="2020-08" db="EMBL/GenBank/DDBJ databases">
        <authorList>
            <person name="Liu C."/>
            <person name="Sun Q."/>
        </authorList>
    </citation>
    <scope>NUCLEOTIDE SEQUENCE [LARGE SCALE GENOMIC DNA]</scope>
    <source>
        <strain evidence="9 10">NSJ-38</strain>
    </source>
</reference>
<evidence type="ECO:0000256" key="8">
    <source>
        <dbReference type="SAM" id="Phobius"/>
    </source>
</evidence>
<evidence type="ECO:0000256" key="1">
    <source>
        <dbReference type="ARBA" id="ARBA00004651"/>
    </source>
</evidence>
<feature type="transmembrane region" description="Helical" evidence="8">
    <location>
        <begin position="127"/>
        <end position="149"/>
    </location>
</feature>
<dbReference type="PANTHER" id="PTHR34979:SF1">
    <property type="entry name" value="INNER MEMBRANE PROTEIN YGAZ"/>
    <property type="match status" value="1"/>
</dbReference>
<feature type="transmembrane region" description="Helical" evidence="8">
    <location>
        <begin position="38"/>
        <end position="58"/>
    </location>
</feature>
<sequence>MIKKAFRAAFPLTLPVFMGYLFLGIAFGVLLSSEGFHVGWAIFMSVIIYAGSMQFVAIELLTLPFNFLSTLFITLMVNARHLFYGLSMLDKFKDSGKLKPYMIFSLTDETFSLLCSANPPDGVSKKWFFFFIAALNHFYWILGGVIGNVAGNLIPFNSEGIDFAMTALFIVIFVDQWENSKNHLPAVLGIVITVACRLLFGTSWFIPAAMVCLLFSLTMLRRRESA</sequence>
<evidence type="ECO:0000256" key="7">
    <source>
        <dbReference type="ARBA" id="ARBA00023136"/>
    </source>
</evidence>
<protein>
    <submittedName>
        <fullName evidence="9">AzlC family ABC transporter permease</fullName>
    </submittedName>
</protein>
<dbReference type="Pfam" id="PF03591">
    <property type="entry name" value="AzlC"/>
    <property type="match status" value="1"/>
</dbReference>
<comment type="similarity">
    <text evidence="2">Belongs to the AzlC family.</text>
</comment>
<feature type="transmembrane region" description="Helical" evidence="8">
    <location>
        <begin position="156"/>
        <end position="174"/>
    </location>
</feature>
<gene>
    <name evidence="9" type="ORF">H9Q78_08935</name>
</gene>
<comment type="subcellular location">
    <subcellularLocation>
        <location evidence="1">Cell membrane</location>
        <topology evidence="1">Multi-pass membrane protein</topology>
    </subcellularLocation>
</comment>
<dbReference type="GO" id="GO:1903785">
    <property type="term" value="P:L-valine transmembrane transport"/>
    <property type="evidence" value="ECO:0007669"/>
    <property type="project" value="TreeGrafter"/>
</dbReference>
<evidence type="ECO:0000256" key="5">
    <source>
        <dbReference type="ARBA" id="ARBA00022692"/>
    </source>
</evidence>
<evidence type="ECO:0000256" key="4">
    <source>
        <dbReference type="ARBA" id="ARBA00022475"/>
    </source>
</evidence>
<keyword evidence="4" id="KW-1003">Cell membrane</keyword>
<dbReference type="GO" id="GO:0005886">
    <property type="term" value="C:plasma membrane"/>
    <property type="evidence" value="ECO:0007669"/>
    <property type="project" value="UniProtKB-SubCell"/>
</dbReference>